<dbReference type="GeneID" id="62163145"/>
<dbReference type="EMBL" id="JAATWM020000023">
    <property type="protein sequence ID" value="KAF9875088.1"/>
    <property type="molecule type" value="Genomic_DNA"/>
</dbReference>
<proteinExistence type="predicted"/>
<gene>
    <name evidence="2" type="ORF">CkaCkLH20_07354</name>
</gene>
<evidence type="ECO:0000313" key="2">
    <source>
        <dbReference type="EMBL" id="KAF9875088.1"/>
    </source>
</evidence>
<sequence>MRFSGLTYLFATEFVLSGVSAVALNNPFEGAGHGNEKRAKCNANNCARAVTGTANGLQATRLADCSSFMQCFVTPIAVTVTDTVTISVEAETTKTSFFTLTRDKYPEVVIRSRGPLYKRTDGVNAVPVTSCPAAVPTYASACSGAVRYSSACSCGGVTQSYSTLGAAVSTVTSTVTRTKPDGFTVTTEVTITHPTRTVTFEPSHLTVANPTGRFRLRTVGDEYNDLYAVGSTGSKLEGWMWFAVTGTNSYFEINSTTGYLTDFGYQFVKQKIGREGGEIGTPFNRDDSTFGPVKFRTVSNDGGATLWMPAFGTNFQAKIQVCPPDDDHSYAPWFWLGSQDRDGCTQVALKIVPI</sequence>
<dbReference type="OrthoDB" id="5596743at2759"/>
<dbReference type="Proteomes" id="UP000781932">
    <property type="component" value="Unassembled WGS sequence"/>
</dbReference>
<keyword evidence="3" id="KW-1185">Reference proteome</keyword>
<feature type="signal peptide" evidence="1">
    <location>
        <begin position="1"/>
        <end position="21"/>
    </location>
</feature>
<feature type="chain" id="PRO_5040110001" evidence="1">
    <location>
        <begin position="22"/>
        <end position="354"/>
    </location>
</feature>
<evidence type="ECO:0000256" key="1">
    <source>
        <dbReference type="SAM" id="SignalP"/>
    </source>
</evidence>
<keyword evidence="1" id="KW-0732">Signal</keyword>
<organism evidence="2 3">
    <name type="scientific">Colletotrichum karsti</name>
    <dbReference type="NCBI Taxonomy" id="1095194"/>
    <lineage>
        <taxon>Eukaryota</taxon>
        <taxon>Fungi</taxon>
        <taxon>Dikarya</taxon>
        <taxon>Ascomycota</taxon>
        <taxon>Pezizomycotina</taxon>
        <taxon>Sordariomycetes</taxon>
        <taxon>Hypocreomycetidae</taxon>
        <taxon>Glomerellales</taxon>
        <taxon>Glomerellaceae</taxon>
        <taxon>Colletotrichum</taxon>
        <taxon>Colletotrichum boninense species complex</taxon>
    </lineage>
</organism>
<comment type="caution">
    <text evidence="2">The sequence shown here is derived from an EMBL/GenBank/DDBJ whole genome shotgun (WGS) entry which is preliminary data.</text>
</comment>
<protein>
    <submittedName>
        <fullName evidence="2">Uncharacterized protein</fullName>
    </submittedName>
</protein>
<reference evidence="2" key="2">
    <citation type="submission" date="2020-11" db="EMBL/GenBank/DDBJ databases">
        <title>Whole genome sequencing of Colletotrichum sp.</title>
        <authorList>
            <person name="Li H."/>
        </authorList>
    </citation>
    <scope>NUCLEOTIDE SEQUENCE</scope>
    <source>
        <strain evidence="2">CkLH20</strain>
    </source>
</reference>
<reference evidence="2" key="1">
    <citation type="submission" date="2020-03" db="EMBL/GenBank/DDBJ databases">
        <authorList>
            <person name="He L."/>
        </authorList>
    </citation>
    <scope>NUCLEOTIDE SEQUENCE</scope>
    <source>
        <strain evidence="2">CkLH20</strain>
    </source>
</reference>
<accession>A0A9P6I265</accession>
<dbReference type="AlphaFoldDB" id="A0A9P6I265"/>
<evidence type="ECO:0000313" key="3">
    <source>
        <dbReference type="Proteomes" id="UP000781932"/>
    </source>
</evidence>
<name>A0A9P6I265_9PEZI</name>
<dbReference type="RefSeq" id="XP_038744549.1">
    <property type="nucleotide sequence ID" value="XM_038890071.1"/>
</dbReference>